<name>A0A9X4JWL0_9FIRM</name>
<gene>
    <name evidence="2" type="ORF">L7E55_14675</name>
</gene>
<dbReference type="EMBL" id="JAKOAV010000035">
    <property type="protein sequence ID" value="MDF9409582.1"/>
    <property type="molecule type" value="Genomic_DNA"/>
</dbReference>
<keyword evidence="1" id="KW-1133">Transmembrane helix</keyword>
<protein>
    <submittedName>
        <fullName evidence="2">Uncharacterized protein</fullName>
    </submittedName>
</protein>
<feature type="transmembrane region" description="Helical" evidence="1">
    <location>
        <begin position="192"/>
        <end position="213"/>
    </location>
</feature>
<feature type="transmembrane region" description="Helical" evidence="1">
    <location>
        <begin position="95"/>
        <end position="116"/>
    </location>
</feature>
<organism evidence="2 3">
    <name type="scientific">Pelotomaculum isophthalicicum JI</name>
    <dbReference type="NCBI Taxonomy" id="947010"/>
    <lineage>
        <taxon>Bacteria</taxon>
        <taxon>Bacillati</taxon>
        <taxon>Bacillota</taxon>
        <taxon>Clostridia</taxon>
        <taxon>Eubacteriales</taxon>
        <taxon>Desulfotomaculaceae</taxon>
        <taxon>Pelotomaculum</taxon>
    </lineage>
</organism>
<dbReference type="AlphaFoldDB" id="A0A9X4JWL0"/>
<feature type="transmembrane region" description="Helical" evidence="1">
    <location>
        <begin position="29"/>
        <end position="48"/>
    </location>
</feature>
<evidence type="ECO:0000256" key="1">
    <source>
        <dbReference type="SAM" id="Phobius"/>
    </source>
</evidence>
<evidence type="ECO:0000313" key="3">
    <source>
        <dbReference type="Proteomes" id="UP001154312"/>
    </source>
</evidence>
<proteinExistence type="predicted"/>
<dbReference type="Proteomes" id="UP001154312">
    <property type="component" value="Unassembled WGS sequence"/>
</dbReference>
<keyword evidence="1" id="KW-0812">Transmembrane</keyword>
<evidence type="ECO:0000313" key="2">
    <source>
        <dbReference type="EMBL" id="MDF9409582.1"/>
    </source>
</evidence>
<feature type="transmembrane region" description="Helical" evidence="1">
    <location>
        <begin position="152"/>
        <end position="172"/>
    </location>
</feature>
<accession>A0A9X4JWL0</accession>
<keyword evidence="1" id="KW-0472">Membrane</keyword>
<dbReference type="RefSeq" id="WP_277445071.1">
    <property type="nucleotide sequence ID" value="NZ_JAKOAV010000035.1"/>
</dbReference>
<feature type="transmembrane region" description="Helical" evidence="1">
    <location>
        <begin position="68"/>
        <end position="88"/>
    </location>
</feature>
<feature type="transmembrane region" description="Helical" evidence="1">
    <location>
        <begin position="122"/>
        <end position="140"/>
    </location>
</feature>
<feature type="transmembrane region" description="Helical" evidence="1">
    <location>
        <begin position="250"/>
        <end position="269"/>
    </location>
</feature>
<reference evidence="2" key="1">
    <citation type="submission" date="2022-02" db="EMBL/GenBank/DDBJ databases">
        <authorList>
            <person name="Leng L."/>
        </authorList>
    </citation>
    <scope>NUCLEOTIDE SEQUENCE</scope>
    <source>
        <strain evidence="2">JI</strain>
    </source>
</reference>
<sequence length="279" mass="31669">MRRSGRASKKASVGKILAVVLLHRRDWKLLVLHLSIFSMIHPFEVVILATNGYRYMPGIFPTGVDNYLGTYISNFFIIPASAVLIYAYSLSWRYIVGFAAIFTCIDWLFAALGIYQHFWWKSIYTGIGLIIVYAVSGWLWNGLKKRRQVLPFRFLMILLTYFSIESAITFAVNRGGQLFKLLIAYYELSAPGKLQLILASSYHLIVSVIVALFLGIKMPLRYRTLGVGMIIVLNWAIGHFGIFVPQVGITSHHLILVQIVSVAVLIFLFKAAKLNYFFS</sequence>
<comment type="caution">
    <text evidence="2">The sequence shown here is derived from an EMBL/GenBank/DDBJ whole genome shotgun (WGS) entry which is preliminary data.</text>
</comment>
<feature type="transmembrane region" description="Helical" evidence="1">
    <location>
        <begin position="225"/>
        <end position="244"/>
    </location>
</feature>
<keyword evidence="3" id="KW-1185">Reference proteome</keyword>